<gene>
    <name evidence="1" type="ORF">HMPREF9425_1673</name>
</gene>
<name>A0ABP2KGM9_STRVE</name>
<sequence length="76" mass="8976">MLKIPFVYRFLINLLVVKRFTDDSFKFRTILTCLKFNDIILGNLILIEWIVCNDFLNTTVFNIPIVLRDAHMTIVV</sequence>
<evidence type="ECO:0000313" key="1">
    <source>
        <dbReference type="EMBL" id="EFX95428.1"/>
    </source>
</evidence>
<organism evidence="1 2">
    <name type="scientific">Streptococcus vestibularis ATCC 49124</name>
    <dbReference type="NCBI Taxonomy" id="889206"/>
    <lineage>
        <taxon>Bacteria</taxon>
        <taxon>Bacillati</taxon>
        <taxon>Bacillota</taxon>
        <taxon>Bacilli</taxon>
        <taxon>Lactobacillales</taxon>
        <taxon>Streptococcaceae</taxon>
        <taxon>Streptococcus</taxon>
    </lineage>
</organism>
<keyword evidence="2" id="KW-1185">Reference proteome</keyword>
<reference evidence="1 2" key="1">
    <citation type="submission" date="2011-01" db="EMBL/GenBank/DDBJ databases">
        <authorList>
            <person name="Muzny D."/>
            <person name="Qin X."/>
            <person name="Buhay C."/>
            <person name="Dugan-Rocha S."/>
            <person name="Ding Y."/>
            <person name="Chen G."/>
            <person name="Hawes A."/>
            <person name="Holder M."/>
            <person name="Jhangiani S."/>
            <person name="Johnson A."/>
            <person name="Khan Z."/>
            <person name="Li Z."/>
            <person name="Liu W."/>
            <person name="Liu X."/>
            <person name="Perez L."/>
            <person name="Shen H."/>
            <person name="Wang Q."/>
            <person name="Watt J."/>
            <person name="Xi L."/>
            <person name="Xin Y."/>
            <person name="Zhou J."/>
            <person name="Deng J."/>
            <person name="Jiang H."/>
            <person name="Liu Y."/>
            <person name="Qu J."/>
            <person name="Song X.-Z."/>
            <person name="Zhang L."/>
            <person name="Villasana D."/>
            <person name="Johnson A."/>
            <person name="Liu J."/>
            <person name="Liyanage D."/>
            <person name="Lorensuhewa L."/>
            <person name="Robinson T."/>
            <person name="Song A."/>
            <person name="Song B.-B."/>
            <person name="Dinh H."/>
            <person name="Thornton R."/>
            <person name="Coyle M."/>
            <person name="Francisco L."/>
            <person name="Jackson L."/>
            <person name="Javaid M."/>
            <person name="Korchina V."/>
            <person name="Kovar C."/>
            <person name="Mata R."/>
            <person name="Mathew T."/>
            <person name="Ngo R."/>
            <person name="Nguyen L."/>
            <person name="Nguyen N."/>
            <person name="Okwuonu G."/>
            <person name="Ongeri F."/>
            <person name="Pham C."/>
            <person name="Simmons D."/>
            <person name="Wilczek-Boney K."/>
            <person name="Hale W."/>
            <person name="Jakkamsetti A."/>
            <person name="Pham P."/>
            <person name="Ruth R."/>
            <person name="San Lucas F."/>
            <person name="Warren J."/>
            <person name="Zhang J."/>
            <person name="Zhao Z."/>
            <person name="Zhou C."/>
            <person name="Zhu D."/>
            <person name="Lee S."/>
            <person name="Bess C."/>
            <person name="Blankenburg K."/>
            <person name="Forbes L."/>
            <person name="Fu Q."/>
            <person name="Gubbala S."/>
            <person name="Hirani K."/>
            <person name="Jayaseelan J.C."/>
            <person name="Lara F."/>
            <person name="Munidasa M."/>
            <person name="Palculict T."/>
            <person name="Patil S."/>
            <person name="Pu L.-L."/>
            <person name="Saada N."/>
            <person name="Tang L."/>
            <person name="Weissenberger G."/>
            <person name="Zhu Y."/>
            <person name="Hemphill L."/>
            <person name="Shang Y."/>
            <person name="Youmans B."/>
            <person name="Ayvaz T."/>
            <person name="Ross M."/>
            <person name="Santibanez J."/>
            <person name="Aqrawi P."/>
            <person name="Gross S."/>
            <person name="Joshi V."/>
            <person name="Fowler G."/>
            <person name="Nazareth L."/>
            <person name="Reid J."/>
            <person name="Worley K."/>
            <person name="Petrosino J."/>
            <person name="Highlander S."/>
            <person name="Gibbs R."/>
        </authorList>
    </citation>
    <scope>NUCLEOTIDE SEQUENCE [LARGE SCALE GENOMIC DNA]</scope>
    <source>
        <strain evidence="1 2">ATCC 49124</strain>
    </source>
</reference>
<dbReference type="Proteomes" id="UP000003697">
    <property type="component" value="Unassembled WGS sequence"/>
</dbReference>
<dbReference type="EMBL" id="AEVI01000076">
    <property type="protein sequence ID" value="EFX95428.1"/>
    <property type="molecule type" value="Genomic_DNA"/>
</dbReference>
<accession>A0ABP2KGM9</accession>
<comment type="caution">
    <text evidence="1">The sequence shown here is derived from an EMBL/GenBank/DDBJ whole genome shotgun (WGS) entry which is preliminary data.</text>
</comment>
<proteinExistence type="predicted"/>
<evidence type="ECO:0000313" key="2">
    <source>
        <dbReference type="Proteomes" id="UP000003697"/>
    </source>
</evidence>
<protein>
    <submittedName>
        <fullName evidence="1">Uncharacterized protein</fullName>
    </submittedName>
</protein>